<protein>
    <submittedName>
        <fullName evidence="1">Uncharacterized protein</fullName>
    </submittedName>
</protein>
<evidence type="ECO:0000313" key="2">
    <source>
        <dbReference type="Proteomes" id="UP001055879"/>
    </source>
</evidence>
<dbReference type="Proteomes" id="UP001055879">
    <property type="component" value="Linkage Group LG16"/>
</dbReference>
<gene>
    <name evidence="1" type="ORF">L6452_40604</name>
</gene>
<reference evidence="1 2" key="2">
    <citation type="journal article" date="2022" name="Mol. Ecol. Resour.">
        <title>The genomes of chicory, endive, great burdock and yacon provide insights into Asteraceae paleo-polyploidization history and plant inulin production.</title>
        <authorList>
            <person name="Fan W."/>
            <person name="Wang S."/>
            <person name="Wang H."/>
            <person name="Wang A."/>
            <person name="Jiang F."/>
            <person name="Liu H."/>
            <person name="Zhao H."/>
            <person name="Xu D."/>
            <person name="Zhang Y."/>
        </authorList>
    </citation>
    <scope>NUCLEOTIDE SEQUENCE [LARGE SCALE GENOMIC DNA]</scope>
    <source>
        <strain evidence="2">cv. Niubang</strain>
    </source>
</reference>
<evidence type="ECO:0000313" key="1">
    <source>
        <dbReference type="EMBL" id="KAI3669370.1"/>
    </source>
</evidence>
<accession>A0ACB8XMX7</accession>
<comment type="caution">
    <text evidence="1">The sequence shown here is derived from an EMBL/GenBank/DDBJ whole genome shotgun (WGS) entry which is preliminary data.</text>
</comment>
<name>A0ACB8XMX7_ARCLA</name>
<keyword evidence="2" id="KW-1185">Reference proteome</keyword>
<proteinExistence type="predicted"/>
<dbReference type="EMBL" id="CM042062">
    <property type="protein sequence ID" value="KAI3669370.1"/>
    <property type="molecule type" value="Genomic_DNA"/>
</dbReference>
<organism evidence="1 2">
    <name type="scientific">Arctium lappa</name>
    <name type="common">Greater burdock</name>
    <name type="synonym">Lappa major</name>
    <dbReference type="NCBI Taxonomy" id="4217"/>
    <lineage>
        <taxon>Eukaryota</taxon>
        <taxon>Viridiplantae</taxon>
        <taxon>Streptophyta</taxon>
        <taxon>Embryophyta</taxon>
        <taxon>Tracheophyta</taxon>
        <taxon>Spermatophyta</taxon>
        <taxon>Magnoliopsida</taxon>
        <taxon>eudicotyledons</taxon>
        <taxon>Gunneridae</taxon>
        <taxon>Pentapetalae</taxon>
        <taxon>asterids</taxon>
        <taxon>campanulids</taxon>
        <taxon>Asterales</taxon>
        <taxon>Asteraceae</taxon>
        <taxon>Carduoideae</taxon>
        <taxon>Cardueae</taxon>
        <taxon>Arctiinae</taxon>
        <taxon>Arctium</taxon>
    </lineage>
</organism>
<reference evidence="2" key="1">
    <citation type="journal article" date="2022" name="Mol. Ecol. Resour.">
        <title>The genomes of chicory, endive, great burdock and yacon provide insights into Asteraceae palaeo-polyploidization history and plant inulin production.</title>
        <authorList>
            <person name="Fan W."/>
            <person name="Wang S."/>
            <person name="Wang H."/>
            <person name="Wang A."/>
            <person name="Jiang F."/>
            <person name="Liu H."/>
            <person name="Zhao H."/>
            <person name="Xu D."/>
            <person name="Zhang Y."/>
        </authorList>
    </citation>
    <scope>NUCLEOTIDE SEQUENCE [LARGE SCALE GENOMIC DNA]</scope>
    <source>
        <strain evidence="2">cv. Niubang</strain>
    </source>
</reference>
<sequence length="1173" mass="134546">MPPSRDTKTTSPSQKGESVALRVHLPQDTSLSHTEVFVTSITHKSDIQTISELMVREHDDSVVLEQPQNPFNIDFKGVSKPSLKERVDRTSIGASTVEHRGLEGNPPELIIKTGSESAKDLLAKSGTCVVPELDLSRESKANSQNLTEALKANTKALQALSTNCAKRDDLQACRQAIIAHSHQIQVLGDLCTEEFPKYASTGVQTGVIEMGRLREEIKNITRKDAIKKITDHVDNNLGTPKKRKEPVSCQTQAGQKRARHEDQDPDASGHGPHEGENLQSTKEAPLSVVKPEEEDWAFDLQPLSELPILQPFVTPSEDRVAEVIQGFKSLRKPFPVPPKKDIEEEVYKYLYSRGAQDLPTIRLSEEAITEERRRFYKDKAKPKSKVFSMAKITEVVAIKLGHTKCKNFLFSEYTVKREDTNIWTFTDADLPNLHPHDLPELFKWTEDKFGWKKEHQEAHLTIKRVMREKLLFYSIANSQVALDLGVKKVNFPPPEDNLPSSANILPNSITTSPSFGFVYLNLKGEKKLFIGMESQKYSTESLLLIQDLLIKHRGTPLVPAEAADTLLKNIGATLNIRDLCVCYYRELKKKGGFGKKINDFTDAKAKYGNCISLPLNTQIHHRRCKAWRLPRRRSIRIEPEWYLDYRASVITHRASVKANLWRSAVEVFLRVQDKTTCRTRETCCTTILKIKVMGVPRCLLYRWQSVYGMSVLVLLLKILVEFLFKTEEHARFKIRTREEHARYKTCKKERTRRMKTFGVFVVLASIIKKREKEIKMKDREITNLQSKLKTTEQRTSELKAELVGLHSKFKAFEDKISALETKNVYLIKSLSADKEKANLEKVYNQKQFDLSKKALQEKKDLEHRCLKLSKQVSEFEKILITERDTFGKERKVLDDKVVEFSKQIFVLQDLLDKEGKIFQEKKKSFEAEKKISEKRNVGIFKEISEKNKNMETDFEQQRQNFENEISKLSKRLYVLSLDILKEQKTDQMVWVVKGSLDGKVVQKSSASTSKAKRNRADKVSKRTRCVMQVITSRTSLLAQSVEYAPFGMRVLTSSIAKDARSMKHAHSIMRVLTSCMTLLASFSSFHHIAQIVSCAKYTHYLSFDLRQVLFIWFVRSEQSTQIVPRVNMTLEYIFEVFSVQVHFSQTTLCFLDLDFGFCSNLWTIDIFRTVGLI</sequence>